<comment type="caution">
    <text evidence="10">The sequence shown here is derived from an EMBL/GenBank/DDBJ whole genome shotgun (WGS) entry which is preliminary data.</text>
</comment>
<dbReference type="GO" id="GO:0005886">
    <property type="term" value="C:plasma membrane"/>
    <property type="evidence" value="ECO:0007669"/>
    <property type="project" value="UniProtKB-SubCell"/>
</dbReference>
<dbReference type="InterPro" id="IPR003838">
    <property type="entry name" value="ABC3_permease_C"/>
</dbReference>
<evidence type="ECO:0000259" key="9">
    <source>
        <dbReference type="Pfam" id="PF12704"/>
    </source>
</evidence>
<name>A0A660SMF7_UNCW3</name>
<feature type="domain" description="ABC3 transporter permease C-terminal" evidence="8">
    <location>
        <begin position="309"/>
        <end position="422"/>
    </location>
</feature>
<dbReference type="Pfam" id="PF02687">
    <property type="entry name" value="FtsX"/>
    <property type="match status" value="1"/>
</dbReference>
<sequence>MIPRWRSDAGEWSDCVMGNWRSNIFENLKLAFQTFSTHKLRSFLTTLGVVIGVMTVITILSLIEGLNRSVANQIKSLGSNTLYIMKWSWTMGRVDFAKIRRRRDLTIDDARAIGRLPSIQLVSPSMTRRIEKIRRGGNEIKDVEVVGAWPTFLQTDNYQVRLGRPMDEDDLQFRRRVGLIGSYVAKTLFLDQNPIGKEIEFQGKKVRIIGVLEEKGSFLGRSLDNIIIIPLSTFMKFYPERPRMPLWSLSIHALPKGKVDLAIDEVRELLRRRRGLTIDQEDDFGINTQDMLLSFYKNFTRLGFIAIIAIAAISLVVGGIGIMNILLVSVAERTREIGIRKAVGATNRDIMVQFLTEAIVLSLSGGILGLIIGLIFAHLISQFSPLSAAVTPWTIGLGIGFSVTVGIFFGIYPARKAARLDPIEALRYE</sequence>
<protein>
    <recommendedName>
        <fullName evidence="12">FtsX-like permease family protein</fullName>
    </recommendedName>
</protein>
<feature type="transmembrane region" description="Helical" evidence="7">
    <location>
        <begin position="393"/>
        <end position="412"/>
    </location>
</feature>
<comment type="subcellular location">
    <subcellularLocation>
        <location evidence="1">Cell membrane</location>
        <topology evidence="1">Multi-pass membrane protein</topology>
    </subcellularLocation>
</comment>
<dbReference type="Pfam" id="PF12704">
    <property type="entry name" value="MacB_PCD"/>
    <property type="match status" value="1"/>
</dbReference>
<dbReference type="PANTHER" id="PTHR30572:SF4">
    <property type="entry name" value="ABC TRANSPORTER PERMEASE YTRF"/>
    <property type="match status" value="1"/>
</dbReference>
<feature type="domain" description="MacB-like periplasmic core" evidence="9">
    <location>
        <begin position="42"/>
        <end position="266"/>
    </location>
</feature>
<evidence type="ECO:0000256" key="6">
    <source>
        <dbReference type="ARBA" id="ARBA00038076"/>
    </source>
</evidence>
<evidence type="ECO:0000256" key="3">
    <source>
        <dbReference type="ARBA" id="ARBA00022692"/>
    </source>
</evidence>
<evidence type="ECO:0000256" key="1">
    <source>
        <dbReference type="ARBA" id="ARBA00004651"/>
    </source>
</evidence>
<evidence type="ECO:0000256" key="5">
    <source>
        <dbReference type="ARBA" id="ARBA00023136"/>
    </source>
</evidence>
<proteinExistence type="inferred from homology"/>
<evidence type="ECO:0000313" key="11">
    <source>
        <dbReference type="Proteomes" id="UP000268469"/>
    </source>
</evidence>
<gene>
    <name evidence="10" type="ORF">DRP53_02050</name>
</gene>
<evidence type="ECO:0008006" key="12">
    <source>
        <dbReference type="Google" id="ProtNLM"/>
    </source>
</evidence>
<feature type="transmembrane region" description="Helical" evidence="7">
    <location>
        <begin position="358"/>
        <end position="381"/>
    </location>
</feature>
<dbReference type="GO" id="GO:0022857">
    <property type="term" value="F:transmembrane transporter activity"/>
    <property type="evidence" value="ECO:0007669"/>
    <property type="project" value="TreeGrafter"/>
</dbReference>
<dbReference type="Proteomes" id="UP000268469">
    <property type="component" value="Unassembled WGS sequence"/>
</dbReference>
<evidence type="ECO:0000259" key="8">
    <source>
        <dbReference type="Pfam" id="PF02687"/>
    </source>
</evidence>
<dbReference type="AlphaFoldDB" id="A0A660SMF7"/>
<dbReference type="InterPro" id="IPR050250">
    <property type="entry name" value="Macrolide_Exporter_MacB"/>
</dbReference>
<keyword evidence="2" id="KW-1003">Cell membrane</keyword>
<evidence type="ECO:0000256" key="4">
    <source>
        <dbReference type="ARBA" id="ARBA00022989"/>
    </source>
</evidence>
<dbReference type="EMBL" id="QNBE01000012">
    <property type="protein sequence ID" value="RKX71296.1"/>
    <property type="molecule type" value="Genomic_DNA"/>
</dbReference>
<dbReference type="InterPro" id="IPR025857">
    <property type="entry name" value="MacB_PCD"/>
</dbReference>
<evidence type="ECO:0000256" key="7">
    <source>
        <dbReference type="SAM" id="Phobius"/>
    </source>
</evidence>
<evidence type="ECO:0000256" key="2">
    <source>
        <dbReference type="ARBA" id="ARBA00022475"/>
    </source>
</evidence>
<feature type="transmembrane region" description="Helical" evidence="7">
    <location>
        <begin position="43"/>
        <end position="63"/>
    </location>
</feature>
<accession>A0A660SMF7</accession>
<reference evidence="10 11" key="1">
    <citation type="submission" date="2018-06" db="EMBL/GenBank/DDBJ databases">
        <title>Extensive metabolic versatility and redundancy in microbially diverse, dynamic hydrothermal sediments.</title>
        <authorList>
            <person name="Dombrowski N."/>
            <person name="Teske A."/>
            <person name="Baker B.J."/>
        </authorList>
    </citation>
    <scope>NUCLEOTIDE SEQUENCE [LARGE SCALE GENOMIC DNA]</scope>
    <source>
        <strain evidence="10">B36_G15</strain>
    </source>
</reference>
<keyword evidence="3 7" id="KW-0812">Transmembrane</keyword>
<feature type="transmembrane region" description="Helical" evidence="7">
    <location>
        <begin position="302"/>
        <end position="331"/>
    </location>
</feature>
<dbReference type="PANTHER" id="PTHR30572">
    <property type="entry name" value="MEMBRANE COMPONENT OF TRANSPORTER-RELATED"/>
    <property type="match status" value="1"/>
</dbReference>
<keyword evidence="4 7" id="KW-1133">Transmembrane helix</keyword>
<keyword evidence="5 7" id="KW-0472">Membrane</keyword>
<organism evidence="10 11">
    <name type="scientific">candidate division WOR-3 bacterium</name>
    <dbReference type="NCBI Taxonomy" id="2052148"/>
    <lineage>
        <taxon>Bacteria</taxon>
        <taxon>Bacteria division WOR-3</taxon>
    </lineage>
</organism>
<evidence type="ECO:0000313" key="10">
    <source>
        <dbReference type="EMBL" id="RKX71296.1"/>
    </source>
</evidence>
<comment type="similarity">
    <text evidence="6">Belongs to the ABC-4 integral membrane protein family.</text>
</comment>